<dbReference type="Gene3D" id="3.40.20.10">
    <property type="entry name" value="Severin"/>
    <property type="match status" value="2"/>
</dbReference>
<dbReference type="OrthoDB" id="28894at2759"/>
<name>A0A9N9TBW3_DIABA</name>
<reference evidence="1" key="1">
    <citation type="submission" date="2022-01" db="EMBL/GenBank/DDBJ databases">
        <authorList>
            <person name="King R."/>
        </authorList>
    </citation>
    <scope>NUCLEOTIDE SEQUENCE</scope>
</reference>
<dbReference type="GO" id="GO:0008154">
    <property type="term" value="P:actin polymerization or depolymerization"/>
    <property type="evidence" value="ECO:0007669"/>
    <property type="project" value="TreeGrafter"/>
</dbReference>
<dbReference type="InterPro" id="IPR007122">
    <property type="entry name" value="Villin/Gelsolin"/>
</dbReference>
<dbReference type="GO" id="GO:0015629">
    <property type="term" value="C:actin cytoskeleton"/>
    <property type="evidence" value="ECO:0007669"/>
    <property type="project" value="TreeGrafter"/>
</dbReference>
<gene>
    <name evidence="1" type="ORF">DIABBA_LOCUS12721</name>
</gene>
<dbReference type="PANTHER" id="PTHR11977">
    <property type="entry name" value="VILLIN"/>
    <property type="match status" value="1"/>
</dbReference>
<dbReference type="GO" id="GO:0051014">
    <property type="term" value="P:actin filament severing"/>
    <property type="evidence" value="ECO:0007669"/>
    <property type="project" value="TreeGrafter"/>
</dbReference>
<dbReference type="GO" id="GO:0005546">
    <property type="term" value="F:phosphatidylinositol-4,5-bisphosphate binding"/>
    <property type="evidence" value="ECO:0007669"/>
    <property type="project" value="TreeGrafter"/>
</dbReference>
<dbReference type="InterPro" id="IPR029006">
    <property type="entry name" value="ADF-H/Gelsolin-like_dom_sf"/>
</dbReference>
<dbReference type="GO" id="GO:0005737">
    <property type="term" value="C:cytoplasm"/>
    <property type="evidence" value="ECO:0007669"/>
    <property type="project" value="TreeGrafter"/>
</dbReference>
<dbReference type="SUPFAM" id="SSF55753">
    <property type="entry name" value="Actin depolymerizing proteins"/>
    <property type="match status" value="1"/>
</dbReference>
<dbReference type="GO" id="GO:0051016">
    <property type="term" value="P:barbed-end actin filament capping"/>
    <property type="evidence" value="ECO:0007669"/>
    <property type="project" value="TreeGrafter"/>
</dbReference>
<dbReference type="GO" id="GO:0051015">
    <property type="term" value="F:actin filament binding"/>
    <property type="evidence" value="ECO:0007669"/>
    <property type="project" value="InterPro"/>
</dbReference>
<protein>
    <recommendedName>
        <fullName evidence="3">Gelsolin</fullName>
    </recommendedName>
</protein>
<evidence type="ECO:0000313" key="2">
    <source>
        <dbReference type="Proteomes" id="UP001153709"/>
    </source>
</evidence>
<dbReference type="AlphaFoldDB" id="A0A9N9TBW3"/>
<dbReference type="PANTHER" id="PTHR11977:SF45">
    <property type="entry name" value="SUPERVILLIN"/>
    <property type="match status" value="1"/>
</dbReference>
<dbReference type="Proteomes" id="UP001153709">
    <property type="component" value="Chromosome 8"/>
</dbReference>
<sequence>MVHEQMELILENVFFYWKGSKAPKGLSPLPPDIDNETAIVNRIVQWSEPAVFFHLFEKNRMIVFEENFNPSSPHLFIVRGELSRELHLYEVPFMKKNLRSRGVFVIAVPQTRSIYVWTGSKITNELNEVVKEASLGVTVRNYVDSWKNFEILEMKENEEDDLFVEDSSEYWHVKEVCNFSPKLFFLNTIIGEFAAIEVEYPLRSKDCVAAFPFLQSYLSISDDQPGYFLLDNNHEIWLITCDLKPSETLRELEALASQFARSYTEEKEKMLSVSIPLKFVKLDSVPIEFTNIFPHWN</sequence>
<keyword evidence="2" id="KW-1185">Reference proteome</keyword>
<accession>A0A9N9TBW3</accession>
<dbReference type="EMBL" id="OU898283">
    <property type="protein sequence ID" value="CAG9840017.1"/>
    <property type="molecule type" value="Genomic_DNA"/>
</dbReference>
<evidence type="ECO:0000313" key="1">
    <source>
        <dbReference type="EMBL" id="CAG9840017.1"/>
    </source>
</evidence>
<organism evidence="1 2">
    <name type="scientific">Diabrotica balteata</name>
    <name type="common">Banded cucumber beetle</name>
    <dbReference type="NCBI Taxonomy" id="107213"/>
    <lineage>
        <taxon>Eukaryota</taxon>
        <taxon>Metazoa</taxon>
        <taxon>Ecdysozoa</taxon>
        <taxon>Arthropoda</taxon>
        <taxon>Hexapoda</taxon>
        <taxon>Insecta</taxon>
        <taxon>Pterygota</taxon>
        <taxon>Neoptera</taxon>
        <taxon>Endopterygota</taxon>
        <taxon>Coleoptera</taxon>
        <taxon>Polyphaga</taxon>
        <taxon>Cucujiformia</taxon>
        <taxon>Chrysomeloidea</taxon>
        <taxon>Chrysomelidae</taxon>
        <taxon>Galerucinae</taxon>
        <taxon>Diabroticina</taxon>
        <taxon>Diabroticites</taxon>
        <taxon>Diabrotica</taxon>
    </lineage>
</organism>
<evidence type="ECO:0008006" key="3">
    <source>
        <dbReference type="Google" id="ProtNLM"/>
    </source>
</evidence>
<proteinExistence type="predicted"/>